<dbReference type="RefSeq" id="WP_101029676.1">
    <property type="nucleotide sequence ID" value="NZ_CABMMZ010000073.1"/>
</dbReference>
<feature type="transmembrane region" description="Helical" evidence="2">
    <location>
        <begin position="836"/>
        <end position="861"/>
    </location>
</feature>
<feature type="transmembrane region" description="Helical" evidence="2">
    <location>
        <begin position="409"/>
        <end position="427"/>
    </location>
</feature>
<feature type="transmembrane region" description="Helical" evidence="2">
    <location>
        <begin position="867"/>
        <end position="884"/>
    </location>
</feature>
<keyword evidence="2" id="KW-1133">Transmembrane helix</keyword>
<name>A0A2N0UIU0_9FIRM</name>
<proteinExistence type="predicted"/>
<feature type="transmembrane region" description="Helical" evidence="2">
    <location>
        <begin position="366"/>
        <end position="388"/>
    </location>
</feature>
<evidence type="ECO:0000256" key="1">
    <source>
        <dbReference type="SAM" id="MobiDB-lite"/>
    </source>
</evidence>
<dbReference type="InterPro" id="IPR023299">
    <property type="entry name" value="ATPase_P-typ_cyto_dom_N"/>
</dbReference>
<feature type="compositionally biased region" description="Basic and acidic residues" evidence="1">
    <location>
        <begin position="123"/>
        <end position="133"/>
    </location>
</feature>
<feature type="region of interest" description="Disordered" evidence="1">
    <location>
        <begin position="123"/>
        <end position="147"/>
    </location>
</feature>
<keyword evidence="4" id="KW-1185">Reference proteome</keyword>
<feature type="compositionally biased region" description="Basic and acidic residues" evidence="1">
    <location>
        <begin position="169"/>
        <end position="189"/>
    </location>
</feature>
<dbReference type="GO" id="GO:0000166">
    <property type="term" value="F:nucleotide binding"/>
    <property type="evidence" value="ECO:0007669"/>
    <property type="project" value="InterPro"/>
</dbReference>
<feature type="transmembrane region" description="Helical" evidence="2">
    <location>
        <begin position="439"/>
        <end position="460"/>
    </location>
</feature>
<feature type="transmembrane region" description="Helical" evidence="2">
    <location>
        <begin position="340"/>
        <end position="360"/>
    </location>
</feature>
<evidence type="ECO:0000313" key="4">
    <source>
        <dbReference type="Proteomes" id="UP000233425"/>
    </source>
</evidence>
<dbReference type="Gene3D" id="3.40.1110.10">
    <property type="entry name" value="Calcium-transporting ATPase, cytoplasmic domain N"/>
    <property type="match status" value="1"/>
</dbReference>
<reference evidence="3" key="1">
    <citation type="journal article" date="2018" name="Environ. Microbiol.">
        <title>Sporulation capability and amylosome conservation among diverse human colonic and rumen isolates of the keystone starch-degrader Ruminococcus bromii.</title>
        <authorList>
            <person name="Mukhopadhya I."/>
            <person name="Morais S."/>
            <person name="Laverde-Gomez J."/>
            <person name="Sheridan P.O."/>
            <person name="Walker A.W."/>
            <person name="Kelly W."/>
            <person name="Klieve A.V."/>
            <person name="Ouwerkerk D."/>
            <person name="Duncan S.H."/>
            <person name="Louis P."/>
            <person name="Koropatkin N."/>
            <person name="Cockburn D."/>
            <person name="Kibler R."/>
            <person name="Cooper P.J."/>
            <person name="Sandoval C."/>
            <person name="Crost E."/>
            <person name="Juge N."/>
            <person name="Bayer E.A."/>
            <person name="Flint H.J."/>
        </authorList>
    </citation>
    <scope>NUCLEOTIDE SEQUENCE [LARGE SCALE GENOMIC DNA]</scope>
    <source>
        <strain evidence="3">ATCC 27255</strain>
    </source>
</reference>
<dbReference type="AlphaFoldDB" id="A0A2N0UIU0"/>
<keyword evidence="2" id="KW-0812">Transmembrane</keyword>
<evidence type="ECO:0000256" key="2">
    <source>
        <dbReference type="SAM" id="Phobius"/>
    </source>
</evidence>
<keyword evidence="2" id="KW-0472">Membrane</keyword>
<feature type="region of interest" description="Disordered" evidence="1">
    <location>
        <begin position="297"/>
        <end position="316"/>
    </location>
</feature>
<dbReference type="Proteomes" id="UP000233425">
    <property type="component" value="Unassembled WGS sequence"/>
</dbReference>
<feature type="region of interest" description="Disordered" evidence="1">
    <location>
        <begin position="49"/>
        <end position="77"/>
    </location>
</feature>
<dbReference type="SUPFAM" id="SSF81660">
    <property type="entry name" value="Metal cation-transporting ATPase, ATP-binding domain N"/>
    <property type="match status" value="1"/>
</dbReference>
<gene>
    <name evidence="3" type="ORF">RBATCC27255_01757</name>
</gene>
<organism evidence="3 4">
    <name type="scientific">Ruminococcus bromii</name>
    <dbReference type="NCBI Taxonomy" id="40518"/>
    <lineage>
        <taxon>Bacteria</taxon>
        <taxon>Bacillati</taxon>
        <taxon>Bacillota</taxon>
        <taxon>Clostridia</taxon>
        <taxon>Eubacteriales</taxon>
        <taxon>Oscillospiraceae</taxon>
        <taxon>Ruminococcus</taxon>
    </lineage>
</organism>
<dbReference type="EMBL" id="NNSR01000073">
    <property type="protein sequence ID" value="PKD26892.1"/>
    <property type="molecule type" value="Genomic_DNA"/>
</dbReference>
<protein>
    <submittedName>
        <fullName evidence="3">Copper exporting ATPase</fullName>
    </submittedName>
</protein>
<evidence type="ECO:0000313" key="3">
    <source>
        <dbReference type="EMBL" id="PKD26892.1"/>
    </source>
</evidence>
<comment type="caution">
    <text evidence="3">The sequence shown here is derived from an EMBL/GenBank/DDBJ whole genome shotgun (WGS) entry which is preliminary data.</text>
</comment>
<feature type="transmembrane region" description="Helical" evidence="2">
    <location>
        <begin position="530"/>
        <end position="552"/>
    </location>
</feature>
<feature type="transmembrane region" description="Helical" evidence="2">
    <location>
        <begin position="558"/>
        <end position="579"/>
    </location>
</feature>
<feature type="region of interest" description="Disordered" evidence="1">
    <location>
        <begin position="169"/>
        <end position="210"/>
    </location>
</feature>
<sequence>MADMDKDRLKELEIESILEETHYLADQERMEQTAEKYRVKPKVEEIFSNADKKPRLKNVSPLDESEPDTSNSIVGDKTAATMQAELIMDGNDDELVTPEQLKAEAEKKAAERAEKAKREYEEAKKKAAEEENKIVTLTPEYDENTEFSGEVLGEVEQFREDAEIKSYHTIDIDIPDGKTEKKEEKKEDSAEALNTPVHQLQPPEKPPRKVVAKVPVYRPDEPRNILNVKAGRFSDAVANEYEEYVRSKNPSVIAHVLRPETAVADEGAAPAEQNHKDSRPLGEKVISALVGIFSKDESDDSDTVKDENAEPVEDYTGEEDERSIFYELNHNIKKLFMRSLLSGIIAAIVVVLTVVTRLFPSGICSAIPFAPAAYAILLFVLMAASLVLNRVAMLSGLSPLVRVKGNSDTAVAVAGAAGMIQIIVSFFCLGDLNGFYVNYYTVIPLIAFFANNVGKLLMVLRVKDNFRFVSSKGQKYASKIYNNESVARQMMSGTAADRPIIAYQHKTKFPANFLKISYAPDPSEDLASKLAPITTVASVIIAIIYGIVKMSFADALNAFALVAAVSVPVATLLSVNAPVRKLCKTLLSYGAMLSGYPSVKQFCDSTAVMIDATELFPAESISLEGIKTFEEYAIDESLLCGIAILKEAQNPIANAFDSVVAETNETLPEVESVLYEDEIGLVGWINSERILVGSRTLMEKYSVEVPNIEYEEKYTSCGRQVTYLSRAGRLVAMFVTKYTADPQLKAEMQRAETNGVSFLIRTTDYNVTNDLIANLYDLFYRSIKVLPTGLGNVLKEAEDTVEETSRSYLITNGKAASLARAVTGCVKIKHNISLSIIIQLIAVILGLLVASTLSLYAGVSVMGSLEVLIYALFWGAAAVFAPALQKP</sequence>
<accession>A0A2N0UIU0</accession>